<evidence type="ECO:0000256" key="9">
    <source>
        <dbReference type="ARBA" id="ARBA00023237"/>
    </source>
</evidence>
<comment type="caution">
    <text evidence="14">The sequence shown here is derived from an EMBL/GenBank/DDBJ whole genome shotgun (WGS) entry which is preliminary data.</text>
</comment>
<dbReference type="PANTHER" id="PTHR30069">
    <property type="entry name" value="TONB-DEPENDENT OUTER MEMBRANE RECEPTOR"/>
    <property type="match status" value="1"/>
</dbReference>
<dbReference type="SUPFAM" id="SSF56935">
    <property type="entry name" value="Porins"/>
    <property type="match status" value="1"/>
</dbReference>
<accession>A0A199XNC8</accession>
<dbReference type="EMBL" id="JMTM01000074">
    <property type="protein sequence ID" value="OAZ02859.1"/>
    <property type="molecule type" value="Genomic_DNA"/>
</dbReference>
<evidence type="ECO:0000256" key="3">
    <source>
        <dbReference type="ARBA" id="ARBA00022452"/>
    </source>
</evidence>
<dbReference type="Gene3D" id="2.170.130.10">
    <property type="entry name" value="TonB-dependent receptor, plug domain"/>
    <property type="match status" value="1"/>
</dbReference>
<comment type="subcellular location">
    <subcellularLocation>
        <location evidence="1 10">Cell outer membrane</location>
        <topology evidence="1 10">Multi-pass membrane protein</topology>
    </subcellularLocation>
</comment>
<evidence type="ECO:0000256" key="10">
    <source>
        <dbReference type="PROSITE-ProRule" id="PRU01360"/>
    </source>
</evidence>
<evidence type="ECO:0000256" key="4">
    <source>
        <dbReference type="ARBA" id="ARBA00022692"/>
    </source>
</evidence>
<dbReference type="PATRIC" id="fig|29536.5.peg.2940"/>
<dbReference type="InterPro" id="IPR037066">
    <property type="entry name" value="Plug_dom_sf"/>
</dbReference>
<sequence>MGRSTTRRKPGDLPFFLTNNELSGKKVQEIMAHFKSFLCFCLLASQLTFAQNDSITRLKEVVIADAKLRKFSSSQTILSLNDAVLSKNSALLTNLLNYNSVLYFKEYGRGMLSTVAFRGTTASQTAVIWNGININSQMNGSTDFNTISGTDYNSIAVKGGGGSVMYGSGAIGGTVHLNNDLRFERSFSNQLRLDYGSFNTQGINYTSQFSNTKWSAQIGFSRNYSDNDYDYPGLFDWKGNQRFNENGEYEVIGFNAAIGFKISDKQILKAYSQSSNTDRNISLLSPSESRTKYKNDFSRNLLEYNGVFDQWTMNAKMAYLTEGYQYYPNKSLQQYSFGETKTWITKADVSFQATPSFLINTILEYNTTRGEGSGFGYHERQIGAASVLVKYEIDSKWQNELGIRKEFTNNYKSPVLFSAGSALRIAPWYQLKVNVSHNFRIPTYNDLYWEEGGNPNLKPESAYQGELANVFTYKNISLTQTAYYNKIKDLLRWVPGNNGIWSPQNTDRVTAYGIEALLAWKQQFGKSIWQINGTYAYTISKNEATQKQLFFVPYHKATAALAYSYKKWSANYQFLFNGFVYTQSDNDPSAIIPSYWVANLGVDYELFKRNPIKIGAQVLNLWNEKYESLENRMMPGRNFNLYLIFKF</sequence>
<feature type="domain" description="TonB-dependent receptor-like beta-barrel" evidence="12">
    <location>
        <begin position="197"/>
        <end position="621"/>
    </location>
</feature>
<keyword evidence="15" id="KW-1185">Reference proteome</keyword>
<dbReference type="PROSITE" id="PS52016">
    <property type="entry name" value="TONB_DEPENDENT_REC_3"/>
    <property type="match status" value="1"/>
</dbReference>
<protein>
    <submittedName>
        <fullName evidence="14">Vitamin B12 transporter BtuB</fullName>
    </submittedName>
</protein>
<dbReference type="Pfam" id="PF00593">
    <property type="entry name" value="TonB_dep_Rec_b-barrel"/>
    <property type="match status" value="1"/>
</dbReference>
<evidence type="ECO:0000256" key="11">
    <source>
        <dbReference type="RuleBase" id="RU003357"/>
    </source>
</evidence>
<dbReference type="AlphaFoldDB" id="A0A199XNC8"/>
<keyword evidence="8" id="KW-0675">Receptor</keyword>
<evidence type="ECO:0000256" key="6">
    <source>
        <dbReference type="ARBA" id="ARBA00023077"/>
    </source>
</evidence>
<reference evidence="14 15" key="1">
    <citation type="submission" date="2016-06" db="EMBL/GenBank/DDBJ databases">
        <title>Draft genome sequence of Flavobacterium succinicans strain DD5b.</title>
        <authorList>
            <person name="Poehlein A."/>
            <person name="Daniel R."/>
            <person name="Simeonova D.D."/>
        </authorList>
    </citation>
    <scope>NUCLEOTIDE SEQUENCE [LARGE SCALE GENOMIC DNA]</scope>
    <source>
        <strain evidence="14 15">DD5b</strain>
    </source>
</reference>
<evidence type="ECO:0000256" key="5">
    <source>
        <dbReference type="ARBA" id="ARBA00022729"/>
    </source>
</evidence>
<keyword evidence="7 10" id="KW-0472">Membrane</keyword>
<evidence type="ECO:0000313" key="15">
    <source>
        <dbReference type="Proteomes" id="UP000093807"/>
    </source>
</evidence>
<dbReference type="Proteomes" id="UP000093807">
    <property type="component" value="Unassembled WGS sequence"/>
</dbReference>
<evidence type="ECO:0000256" key="1">
    <source>
        <dbReference type="ARBA" id="ARBA00004571"/>
    </source>
</evidence>
<keyword evidence="4 10" id="KW-0812">Transmembrane</keyword>
<dbReference type="Pfam" id="PF07715">
    <property type="entry name" value="Plug"/>
    <property type="match status" value="1"/>
</dbReference>
<evidence type="ECO:0000256" key="2">
    <source>
        <dbReference type="ARBA" id="ARBA00022448"/>
    </source>
</evidence>
<keyword evidence="9 10" id="KW-0998">Cell outer membrane</keyword>
<evidence type="ECO:0000256" key="7">
    <source>
        <dbReference type="ARBA" id="ARBA00023136"/>
    </source>
</evidence>
<keyword evidence="3 10" id="KW-1134">Transmembrane beta strand</keyword>
<dbReference type="InterPro" id="IPR036942">
    <property type="entry name" value="Beta-barrel_TonB_sf"/>
</dbReference>
<dbReference type="GO" id="GO:0015344">
    <property type="term" value="F:siderophore uptake transmembrane transporter activity"/>
    <property type="evidence" value="ECO:0007669"/>
    <property type="project" value="TreeGrafter"/>
</dbReference>
<dbReference type="Gene3D" id="2.40.170.20">
    <property type="entry name" value="TonB-dependent receptor, beta-barrel domain"/>
    <property type="match status" value="1"/>
</dbReference>
<organism evidence="14 15">
    <name type="scientific">Flavobacterium succinicans</name>
    <dbReference type="NCBI Taxonomy" id="29536"/>
    <lineage>
        <taxon>Bacteria</taxon>
        <taxon>Pseudomonadati</taxon>
        <taxon>Bacteroidota</taxon>
        <taxon>Flavobacteriia</taxon>
        <taxon>Flavobacteriales</taxon>
        <taxon>Flavobacteriaceae</taxon>
        <taxon>Flavobacterium</taxon>
    </lineage>
</organism>
<dbReference type="GO" id="GO:0044718">
    <property type="term" value="P:siderophore transmembrane transport"/>
    <property type="evidence" value="ECO:0007669"/>
    <property type="project" value="TreeGrafter"/>
</dbReference>
<evidence type="ECO:0000313" key="14">
    <source>
        <dbReference type="EMBL" id="OAZ02859.1"/>
    </source>
</evidence>
<dbReference type="InterPro" id="IPR012910">
    <property type="entry name" value="Plug_dom"/>
</dbReference>
<evidence type="ECO:0000259" key="12">
    <source>
        <dbReference type="Pfam" id="PF00593"/>
    </source>
</evidence>
<evidence type="ECO:0000259" key="13">
    <source>
        <dbReference type="Pfam" id="PF07715"/>
    </source>
</evidence>
<evidence type="ECO:0000256" key="8">
    <source>
        <dbReference type="ARBA" id="ARBA00023170"/>
    </source>
</evidence>
<dbReference type="GO" id="GO:0009279">
    <property type="term" value="C:cell outer membrane"/>
    <property type="evidence" value="ECO:0007669"/>
    <property type="project" value="UniProtKB-SubCell"/>
</dbReference>
<dbReference type="InterPro" id="IPR039426">
    <property type="entry name" value="TonB-dep_rcpt-like"/>
</dbReference>
<name>A0A199XNC8_9FLAO</name>
<dbReference type="InterPro" id="IPR000531">
    <property type="entry name" value="Beta-barrel_TonB"/>
</dbReference>
<comment type="similarity">
    <text evidence="10 11">Belongs to the TonB-dependent receptor family.</text>
</comment>
<gene>
    <name evidence="14" type="primary">btuB_2</name>
    <name evidence="14" type="ORF">FLB_28370</name>
</gene>
<feature type="domain" description="TonB-dependent receptor plug" evidence="13">
    <location>
        <begin position="76"/>
        <end position="174"/>
    </location>
</feature>
<dbReference type="PANTHER" id="PTHR30069:SF29">
    <property type="entry name" value="HEMOGLOBIN AND HEMOGLOBIN-HAPTOGLOBIN-BINDING PROTEIN 1-RELATED"/>
    <property type="match status" value="1"/>
</dbReference>
<proteinExistence type="inferred from homology"/>
<keyword evidence="5" id="KW-0732">Signal</keyword>
<keyword evidence="6 11" id="KW-0798">TonB box</keyword>
<keyword evidence="2 10" id="KW-0813">Transport</keyword>